<keyword evidence="5 7" id="KW-0472">Membrane</keyword>
<feature type="transmembrane region" description="Helical" evidence="7">
    <location>
        <begin position="390"/>
        <end position="409"/>
    </location>
</feature>
<feature type="transmembrane region" description="Helical" evidence="7">
    <location>
        <begin position="497"/>
        <end position="516"/>
    </location>
</feature>
<feature type="domain" description="Major facilitator superfamily (MFS) profile" evidence="8">
    <location>
        <begin position="38"/>
        <end position="546"/>
    </location>
</feature>
<comment type="subcellular location">
    <subcellularLocation>
        <location evidence="1">Membrane</location>
        <topology evidence="1">Multi-pass membrane protein</topology>
    </subcellularLocation>
</comment>
<dbReference type="SUPFAM" id="SSF103473">
    <property type="entry name" value="MFS general substrate transporter"/>
    <property type="match status" value="1"/>
</dbReference>
<dbReference type="InterPro" id="IPR011701">
    <property type="entry name" value="MFS"/>
</dbReference>
<dbReference type="AlphaFoldDB" id="A0A6G1GKT8"/>
<dbReference type="PROSITE" id="PS50850">
    <property type="entry name" value="MFS"/>
    <property type="match status" value="1"/>
</dbReference>
<keyword evidence="2" id="KW-0813">Transport</keyword>
<dbReference type="Proteomes" id="UP000800041">
    <property type="component" value="Unassembled WGS sequence"/>
</dbReference>
<evidence type="ECO:0000256" key="7">
    <source>
        <dbReference type="SAM" id="Phobius"/>
    </source>
</evidence>
<keyword evidence="10" id="KW-1185">Reference proteome</keyword>
<feature type="transmembrane region" description="Helical" evidence="7">
    <location>
        <begin position="450"/>
        <end position="476"/>
    </location>
</feature>
<keyword evidence="4 7" id="KW-1133">Transmembrane helix</keyword>
<dbReference type="Gene3D" id="1.20.1250.20">
    <property type="entry name" value="MFS general substrate transporter like domains"/>
    <property type="match status" value="1"/>
</dbReference>
<dbReference type="EMBL" id="ML977197">
    <property type="protein sequence ID" value="KAF1981531.1"/>
    <property type="molecule type" value="Genomic_DNA"/>
</dbReference>
<dbReference type="InterPro" id="IPR020846">
    <property type="entry name" value="MFS_dom"/>
</dbReference>
<dbReference type="Pfam" id="PF07690">
    <property type="entry name" value="MFS_1"/>
    <property type="match status" value="1"/>
</dbReference>
<dbReference type="PANTHER" id="PTHR23504">
    <property type="entry name" value="MAJOR FACILITATOR SUPERFAMILY DOMAIN-CONTAINING PROTEIN 10"/>
    <property type="match status" value="1"/>
</dbReference>
<evidence type="ECO:0000313" key="9">
    <source>
        <dbReference type="EMBL" id="KAF1981531.1"/>
    </source>
</evidence>
<reference evidence="9" key="1">
    <citation type="journal article" date="2020" name="Stud. Mycol.">
        <title>101 Dothideomycetes genomes: a test case for predicting lifestyles and emergence of pathogens.</title>
        <authorList>
            <person name="Haridas S."/>
            <person name="Albert R."/>
            <person name="Binder M."/>
            <person name="Bloem J."/>
            <person name="Labutti K."/>
            <person name="Salamov A."/>
            <person name="Andreopoulos B."/>
            <person name="Baker S."/>
            <person name="Barry K."/>
            <person name="Bills G."/>
            <person name="Bluhm B."/>
            <person name="Cannon C."/>
            <person name="Castanera R."/>
            <person name="Culley D."/>
            <person name="Daum C."/>
            <person name="Ezra D."/>
            <person name="Gonzalez J."/>
            <person name="Henrissat B."/>
            <person name="Kuo A."/>
            <person name="Liang C."/>
            <person name="Lipzen A."/>
            <person name="Lutzoni F."/>
            <person name="Magnuson J."/>
            <person name="Mondo S."/>
            <person name="Nolan M."/>
            <person name="Ohm R."/>
            <person name="Pangilinan J."/>
            <person name="Park H.-J."/>
            <person name="Ramirez L."/>
            <person name="Alfaro M."/>
            <person name="Sun H."/>
            <person name="Tritt A."/>
            <person name="Yoshinaga Y."/>
            <person name="Zwiers L.-H."/>
            <person name="Turgeon B."/>
            <person name="Goodwin S."/>
            <person name="Spatafora J."/>
            <person name="Crous P."/>
            <person name="Grigoriev I."/>
        </authorList>
    </citation>
    <scope>NUCLEOTIDE SEQUENCE</scope>
    <source>
        <strain evidence="9">CBS 113979</strain>
    </source>
</reference>
<evidence type="ECO:0000313" key="10">
    <source>
        <dbReference type="Proteomes" id="UP000800041"/>
    </source>
</evidence>
<name>A0A6G1GKT8_9PEZI</name>
<gene>
    <name evidence="9" type="ORF">K402DRAFT_415417</name>
</gene>
<evidence type="ECO:0000256" key="3">
    <source>
        <dbReference type="ARBA" id="ARBA00022692"/>
    </source>
</evidence>
<dbReference type="GO" id="GO:0016020">
    <property type="term" value="C:membrane"/>
    <property type="evidence" value="ECO:0007669"/>
    <property type="project" value="UniProtKB-SubCell"/>
</dbReference>
<organism evidence="9 10">
    <name type="scientific">Aulographum hederae CBS 113979</name>
    <dbReference type="NCBI Taxonomy" id="1176131"/>
    <lineage>
        <taxon>Eukaryota</taxon>
        <taxon>Fungi</taxon>
        <taxon>Dikarya</taxon>
        <taxon>Ascomycota</taxon>
        <taxon>Pezizomycotina</taxon>
        <taxon>Dothideomycetes</taxon>
        <taxon>Pleosporomycetidae</taxon>
        <taxon>Aulographales</taxon>
        <taxon>Aulographaceae</taxon>
    </lineage>
</organism>
<accession>A0A6G1GKT8</accession>
<evidence type="ECO:0000256" key="1">
    <source>
        <dbReference type="ARBA" id="ARBA00004141"/>
    </source>
</evidence>
<proteinExistence type="predicted"/>
<dbReference type="OrthoDB" id="10262656at2759"/>
<feature type="transmembrane region" description="Helical" evidence="7">
    <location>
        <begin position="138"/>
        <end position="155"/>
    </location>
</feature>
<feature type="transmembrane region" description="Helical" evidence="7">
    <location>
        <begin position="522"/>
        <end position="541"/>
    </location>
</feature>
<sequence length="550" mass="59136">MAATTTATSSATPLNGAPKPLSKQPETVSWMSLPNKKQLFILALCRLSEPLSNTCLLPYIYYLMKSIVSPSSDPLTEEAASKISTMSGFLVAAFPLAQFATSMLWGRLSDARGRKFIILFGLLVSMISNLAFGFSKSFGALLFWRILAGLANGNVGVMRTMTAEIVKERKYQTRAFLLLPLVFNSGMVAGLALGGCLADPVTNLPWLFGPEGLFNITGDPKGVAWTLLYPYALPAMLNAGLLFLALSLAVFGLRETLPGKEDTPDIGLAIGRSIYHSFQRVILRRDQASAGYTALQLDDLDSQPLGTILEQKPLPPLPVQPPQSLPPLKSIFTKDVLTTMVSFGLLPLHNSAYMHILPVYLSTPRSPTSNHTPRSPLAFTGGLGLPSPTIGIQLAALGILGILLQLFIYPRLQRRIGTLNILRLACVLFPLAYFSTPFLSLLPASGGGRWAVIGSVIWTQVMARTLAIPSTVILLTEAAPEKRVLGSVHGAGNMLSSLARAVGPAVGGWVFAVGVREGMIGLGWWCYLVVVAIGAACWSWVMRGKRVEGE</sequence>
<feature type="compositionally biased region" description="Low complexity" evidence="6">
    <location>
        <begin position="1"/>
        <end position="12"/>
    </location>
</feature>
<evidence type="ECO:0000256" key="5">
    <source>
        <dbReference type="ARBA" id="ARBA00023136"/>
    </source>
</evidence>
<dbReference type="InterPro" id="IPR036259">
    <property type="entry name" value="MFS_trans_sf"/>
</dbReference>
<feature type="transmembrane region" description="Helical" evidence="7">
    <location>
        <begin position="421"/>
        <end position="444"/>
    </location>
</feature>
<dbReference type="GO" id="GO:0022857">
    <property type="term" value="F:transmembrane transporter activity"/>
    <property type="evidence" value="ECO:0007669"/>
    <property type="project" value="InterPro"/>
</dbReference>
<evidence type="ECO:0000256" key="6">
    <source>
        <dbReference type="SAM" id="MobiDB-lite"/>
    </source>
</evidence>
<protein>
    <submittedName>
        <fullName evidence="9">MFS general substrate transporter</fullName>
    </submittedName>
</protein>
<dbReference type="PANTHER" id="PTHR23504:SF6">
    <property type="entry name" value="MULTIDRUG TRANSPORTER, PUTATIVE (AFU_ORTHOLOGUE AFUA_4G08740)-RELATED"/>
    <property type="match status" value="1"/>
</dbReference>
<feature type="region of interest" description="Disordered" evidence="6">
    <location>
        <begin position="1"/>
        <end position="25"/>
    </location>
</feature>
<evidence type="ECO:0000259" key="8">
    <source>
        <dbReference type="PROSITE" id="PS50850"/>
    </source>
</evidence>
<keyword evidence="3 7" id="KW-0812">Transmembrane</keyword>
<feature type="transmembrane region" description="Helical" evidence="7">
    <location>
        <begin position="116"/>
        <end position="132"/>
    </location>
</feature>
<evidence type="ECO:0000256" key="2">
    <source>
        <dbReference type="ARBA" id="ARBA00022448"/>
    </source>
</evidence>
<feature type="transmembrane region" description="Helical" evidence="7">
    <location>
        <begin position="231"/>
        <end position="253"/>
    </location>
</feature>
<evidence type="ECO:0000256" key="4">
    <source>
        <dbReference type="ARBA" id="ARBA00022989"/>
    </source>
</evidence>
<feature type="transmembrane region" description="Helical" evidence="7">
    <location>
        <begin position="336"/>
        <end position="356"/>
    </location>
</feature>
<feature type="transmembrane region" description="Helical" evidence="7">
    <location>
        <begin position="176"/>
        <end position="198"/>
    </location>
</feature>